<keyword evidence="1 2" id="KW-0238">DNA-binding</keyword>
<feature type="domain" description="HTH tetR-type" evidence="3">
    <location>
        <begin position="10"/>
        <end position="70"/>
    </location>
</feature>
<comment type="caution">
    <text evidence="4">The sequence shown here is derived from an EMBL/GenBank/DDBJ whole genome shotgun (WGS) entry which is preliminary data.</text>
</comment>
<evidence type="ECO:0000256" key="1">
    <source>
        <dbReference type="ARBA" id="ARBA00023125"/>
    </source>
</evidence>
<reference evidence="4 5" key="1">
    <citation type="submission" date="2024-04" db="EMBL/GenBank/DDBJ databases">
        <title>Defined microbial consortia suppress multidrug-resistant proinflammatory Enterobacteriaceae via ecological control.</title>
        <authorList>
            <person name="Furuichi M."/>
            <person name="Kawaguchi T."/>
            <person name="Pust M."/>
            <person name="Yasuma K."/>
            <person name="Plichta D."/>
            <person name="Hasegawa N."/>
            <person name="Ohya T."/>
            <person name="Bhattarai S."/>
            <person name="Sasajima S."/>
            <person name="Aoto Y."/>
            <person name="Tuganbaev T."/>
            <person name="Yaginuma M."/>
            <person name="Ueda M."/>
            <person name="Okahashi N."/>
            <person name="Amafuji K."/>
            <person name="Kiridooshi Y."/>
            <person name="Sugita K."/>
            <person name="Strazar M."/>
            <person name="Skelly A."/>
            <person name="Suda W."/>
            <person name="Hattori M."/>
            <person name="Nakamoto N."/>
            <person name="Caballero S."/>
            <person name="Norman J."/>
            <person name="Olle B."/>
            <person name="Tanoue T."/>
            <person name="Arita M."/>
            <person name="Bucci V."/>
            <person name="Atarashi K."/>
            <person name="Xavier R."/>
            <person name="Honda K."/>
        </authorList>
    </citation>
    <scope>NUCLEOTIDE SEQUENCE [LARGE SCALE GENOMIC DNA]</scope>
    <source>
        <strain evidence="5">k04-0078-D8-1</strain>
    </source>
</reference>
<dbReference type="SUPFAM" id="SSF46689">
    <property type="entry name" value="Homeodomain-like"/>
    <property type="match status" value="1"/>
</dbReference>
<dbReference type="InterPro" id="IPR039532">
    <property type="entry name" value="TetR_C_Firmicutes"/>
</dbReference>
<dbReference type="PANTHER" id="PTHR43479:SF7">
    <property type="entry name" value="TETR-FAMILY TRANSCRIPTIONAL REGULATOR"/>
    <property type="match status" value="1"/>
</dbReference>
<evidence type="ECO:0000259" key="3">
    <source>
        <dbReference type="PROSITE" id="PS50977"/>
    </source>
</evidence>
<gene>
    <name evidence="4" type="ORF">K040078D81_37140</name>
</gene>
<evidence type="ECO:0000313" key="5">
    <source>
        <dbReference type="Proteomes" id="UP001600943"/>
    </source>
</evidence>
<feature type="DNA-binding region" description="H-T-H motif" evidence="2">
    <location>
        <begin position="33"/>
        <end position="52"/>
    </location>
</feature>
<dbReference type="EMBL" id="BAABYW010000001">
    <property type="protein sequence ID" value="GAA6409597.1"/>
    <property type="molecule type" value="Genomic_DNA"/>
</dbReference>
<dbReference type="RefSeq" id="WP_158661441.1">
    <property type="nucleotide sequence ID" value="NZ_BAABYW010000001.1"/>
</dbReference>
<dbReference type="InterPro" id="IPR001647">
    <property type="entry name" value="HTH_TetR"/>
</dbReference>
<dbReference type="Gene3D" id="1.10.357.10">
    <property type="entry name" value="Tetracycline Repressor, domain 2"/>
    <property type="match status" value="1"/>
</dbReference>
<keyword evidence="5" id="KW-1185">Reference proteome</keyword>
<organism evidence="4 5">
    <name type="scientific">Blautia hominis</name>
    <dbReference type="NCBI Taxonomy" id="2025493"/>
    <lineage>
        <taxon>Bacteria</taxon>
        <taxon>Bacillati</taxon>
        <taxon>Bacillota</taxon>
        <taxon>Clostridia</taxon>
        <taxon>Lachnospirales</taxon>
        <taxon>Lachnospiraceae</taxon>
        <taxon>Blautia</taxon>
    </lineage>
</organism>
<dbReference type="InterPro" id="IPR009057">
    <property type="entry name" value="Homeodomain-like_sf"/>
</dbReference>
<protein>
    <submittedName>
        <fullName evidence="4">TetR/AcrR family transcriptional regulator</fullName>
    </submittedName>
</protein>
<dbReference type="InterPro" id="IPR050624">
    <property type="entry name" value="HTH-type_Tx_Regulator"/>
</dbReference>
<dbReference type="Proteomes" id="UP001600943">
    <property type="component" value="Unassembled WGS sequence"/>
</dbReference>
<accession>A0ABQ0BDR3</accession>
<dbReference type="PROSITE" id="PS50977">
    <property type="entry name" value="HTH_TETR_2"/>
    <property type="match status" value="1"/>
</dbReference>
<evidence type="ECO:0000256" key="2">
    <source>
        <dbReference type="PROSITE-ProRule" id="PRU00335"/>
    </source>
</evidence>
<evidence type="ECO:0000313" key="4">
    <source>
        <dbReference type="EMBL" id="GAA6409597.1"/>
    </source>
</evidence>
<dbReference type="Pfam" id="PF14278">
    <property type="entry name" value="TetR_C_8"/>
    <property type="match status" value="1"/>
</dbReference>
<dbReference type="PANTHER" id="PTHR43479">
    <property type="entry name" value="ACREF/ENVCD OPERON REPRESSOR-RELATED"/>
    <property type="match status" value="1"/>
</dbReference>
<sequence>MERKTDRRSVKTRTAIKKAFSYLLEEKALHDITIKELTDLADIHRATFYSHYEDIYDLYRDFEHDIFEKLTFIFEDPSLTSYQSFYNALLDYMQDNPTLTKVLFLNPNETLDSPLLQNLMDYLVAACMNAWVEESDITEVPEKLEYFAYYRVHGIIAMMKHWVNSGYSMPLEELKKLVAGLDADVDSYMTLS</sequence>
<proteinExistence type="predicted"/>
<name>A0ABQ0BDR3_9FIRM</name>